<protein>
    <submittedName>
        <fullName evidence="1">Uncharacterized protein</fullName>
    </submittedName>
</protein>
<evidence type="ECO:0000313" key="2">
    <source>
        <dbReference type="EMBL" id="CAL6052369.1"/>
    </source>
</evidence>
<gene>
    <name evidence="1" type="ORF">HINF_LOCUS2173</name>
    <name evidence="2" type="ORF">HINF_LOCUS44815</name>
</gene>
<reference evidence="1" key="1">
    <citation type="submission" date="2023-06" db="EMBL/GenBank/DDBJ databases">
        <authorList>
            <person name="Kurt Z."/>
        </authorList>
    </citation>
    <scope>NUCLEOTIDE SEQUENCE</scope>
</reference>
<dbReference type="EMBL" id="CAXDID020000192">
    <property type="protein sequence ID" value="CAL6052369.1"/>
    <property type="molecule type" value="Genomic_DNA"/>
</dbReference>
<dbReference type="AlphaFoldDB" id="A0AA86N802"/>
<keyword evidence="3" id="KW-1185">Reference proteome</keyword>
<name>A0AA86N802_9EUKA</name>
<sequence length="72" mass="8244">MTKSQITHSFTIKDGYKSDVYRTTNQQDYSEVPTQYPVGFMQNQGISSMYANYTHSGKFDKEPLSRRPGGNK</sequence>
<reference evidence="2 3" key="2">
    <citation type="submission" date="2024-07" db="EMBL/GenBank/DDBJ databases">
        <authorList>
            <person name="Akdeniz Z."/>
        </authorList>
    </citation>
    <scope>NUCLEOTIDE SEQUENCE [LARGE SCALE GENOMIC DNA]</scope>
</reference>
<comment type="caution">
    <text evidence="1">The sequence shown here is derived from an EMBL/GenBank/DDBJ whole genome shotgun (WGS) entry which is preliminary data.</text>
</comment>
<organism evidence="1">
    <name type="scientific">Hexamita inflata</name>
    <dbReference type="NCBI Taxonomy" id="28002"/>
    <lineage>
        <taxon>Eukaryota</taxon>
        <taxon>Metamonada</taxon>
        <taxon>Diplomonadida</taxon>
        <taxon>Hexamitidae</taxon>
        <taxon>Hexamitinae</taxon>
        <taxon>Hexamita</taxon>
    </lineage>
</organism>
<dbReference type="Proteomes" id="UP001642409">
    <property type="component" value="Unassembled WGS sequence"/>
</dbReference>
<evidence type="ECO:0000313" key="1">
    <source>
        <dbReference type="EMBL" id="CAI9914528.1"/>
    </source>
</evidence>
<evidence type="ECO:0000313" key="3">
    <source>
        <dbReference type="Proteomes" id="UP001642409"/>
    </source>
</evidence>
<accession>A0AA86N802</accession>
<proteinExistence type="predicted"/>
<dbReference type="EMBL" id="CATOUU010000052">
    <property type="protein sequence ID" value="CAI9914528.1"/>
    <property type="molecule type" value="Genomic_DNA"/>
</dbReference>